<reference evidence="10 11" key="1">
    <citation type="submission" date="2019-10" db="EMBL/GenBank/DDBJ databases">
        <title>Draft whole-genome sequence of the purple nonsulfur photosynthetic bacterium Roseospira navarrensis DSM 15114.</title>
        <authorList>
            <person name="Kyndt J.A."/>
            <person name="Meyer T.E."/>
        </authorList>
    </citation>
    <scope>NUCLEOTIDE SEQUENCE [LARGE SCALE GENOMIC DNA]</scope>
    <source>
        <strain evidence="10 11">DSM 15114</strain>
    </source>
</reference>
<feature type="region of interest" description="Disordered" evidence="7">
    <location>
        <begin position="31"/>
        <end position="55"/>
    </location>
</feature>
<dbReference type="PANTHER" id="PTHR43711">
    <property type="entry name" value="TWO-COMPONENT HISTIDINE KINASE"/>
    <property type="match status" value="1"/>
</dbReference>
<keyword evidence="8" id="KW-0812">Transmembrane</keyword>
<dbReference type="AlphaFoldDB" id="A0A7X1ZJI3"/>
<evidence type="ECO:0000256" key="6">
    <source>
        <dbReference type="ARBA" id="ARBA00023012"/>
    </source>
</evidence>
<dbReference type="InterPro" id="IPR005467">
    <property type="entry name" value="His_kinase_dom"/>
</dbReference>
<organism evidence="10 11">
    <name type="scientific">Roseospira navarrensis</name>
    <dbReference type="NCBI Taxonomy" id="140058"/>
    <lineage>
        <taxon>Bacteria</taxon>
        <taxon>Pseudomonadati</taxon>
        <taxon>Pseudomonadota</taxon>
        <taxon>Alphaproteobacteria</taxon>
        <taxon>Rhodospirillales</taxon>
        <taxon>Rhodospirillaceae</taxon>
        <taxon>Roseospira</taxon>
    </lineage>
</organism>
<dbReference type="SMART" id="SM00388">
    <property type="entry name" value="HisKA"/>
    <property type="match status" value="1"/>
</dbReference>
<gene>
    <name evidence="10" type="ORF">GHC57_17860</name>
</gene>
<evidence type="ECO:0000313" key="10">
    <source>
        <dbReference type="EMBL" id="MQX38385.1"/>
    </source>
</evidence>
<dbReference type="PANTHER" id="PTHR43711:SF26">
    <property type="entry name" value="SENSOR HISTIDINE KINASE RCSC"/>
    <property type="match status" value="1"/>
</dbReference>
<evidence type="ECO:0000256" key="2">
    <source>
        <dbReference type="ARBA" id="ARBA00012438"/>
    </source>
</evidence>
<keyword evidence="8" id="KW-0472">Membrane</keyword>
<keyword evidence="3" id="KW-0597">Phosphoprotein</keyword>
<evidence type="ECO:0000256" key="8">
    <source>
        <dbReference type="SAM" id="Phobius"/>
    </source>
</evidence>
<dbReference type="InterPro" id="IPR036890">
    <property type="entry name" value="HATPase_C_sf"/>
</dbReference>
<keyword evidence="8" id="KW-1133">Transmembrane helix</keyword>
<keyword evidence="5" id="KW-0418">Kinase</keyword>
<dbReference type="SMART" id="SM00387">
    <property type="entry name" value="HATPase_c"/>
    <property type="match status" value="1"/>
</dbReference>
<evidence type="ECO:0000256" key="7">
    <source>
        <dbReference type="SAM" id="MobiDB-lite"/>
    </source>
</evidence>
<comment type="caution">
    <text evidence="10">The sequence shown here is derived from an EMBL/GenBank/DDBJ whole genome shotgun (WGS) entry which is preliminary data.</text>
</comment>
<dbReference type="CDD" id="cd00075">
    <property type="entry name" value="HATPase"/>
    <property type="match status" value="1"/>
</dbReference>
<dbReference type="CDD" id="cd00082">
    <property type="entry name" value="HisKA"/>
    <property type="match status" value="1"/>
</dbReference>
<dbReference type="Pfam" id="PF00512">
    <property type="entry name" value="HisKA"/>
    <property type="match status" value="1"/>
</dbReference>
<dbReference type="EC" id="2.7.13.3" evidence="2"/>
<evidence type="ECO:0000256" key="5">
    <source>
        <dbReference type="ARBA" id="ARBA00022777"/>
    </source>
</evidence>
<evidence type="ECO:0000313" key="11">
    <source>
        <dbReference type="Proteomes" id="UP000434582"/>
    </source>
</evidence>
<evidence type="ECO:0000256" key="1">
    <source>
        <dbReference type="ARBA" id="ARBA00000085"/>
    </source>
</evidence>
<dbReference type="EMBL" id="WIVE01000094">
    <property type="protein sequence ID" value="MQX38385.1"/>
    <property type="molecule type" value="Genomic_DNA"/>
</dbReference>
<dbReference type="InterPro" id="IPR004358">
    <property type="entry name" value="Sig_transdc_His_kin-like_C"/>
</dbReference>
<comment type="catalytic activity">
    <reaction evidence="1">
        <text>ATP + protein L-histidine = ADP + protein N-phospho-L-histidine.</text>
        <dbReference type="EC" id="2.7.13.3"/>
    </reaction>
</comment>
<dbReference type="Pfam" id="PF02518">
    <property type="entry name" value="HATPase_c"/>
    <property type="match status" value="1"/>
</dbReference>
<protein>
    <recommendedName>
        <fullName evidence="2">histidine kinase</fullName>
        <ecNumber evidence="2">2.7.13.3</ecNumber>
    </recommendedName>
</protein>
<keyword evidence="11" id="KW-1185">Reference proteome</keyword>
<dbReference type="InterPro" id="IPR036097">
    <property type="entry name" value="HisK_dim/P_sf"/>
</dbReference>
<keyword evidence="4" id="KW-0808">Transferase</keyword>
<dbReference type="InterPro" id="IPR003661">
    <property type="entry name" value="HisK_dim/P_dom"/>
</dbReference>
<dbReference type="PROSITE" id="PS50109">
    <property type="entry name" value="HIS_KIN"/>
    <property type="match status" value="1"/>
</dbReference>
<dbReference type="Gene3D" id="3.30.565.10">
    <property type="entry name" value="Histidine kinase-like ATPase, C-terminal domain"/>
    <property type="match status" value="1"/>
</dbReference>
<keyword evidence="6" id="KW-0902">Two-component regulatory system</keyword>
<dbReference type="GO" id="GO:0000155">
    <property type="term" value="F:phosphorelay sensor kinase activity"/>
    <property type="evidence" value="ECO:0007669"/>
    <property type="project" value="InterPro"/>
</dbReference>
<dbReference type="SUPFAM" id="SSF47384">
    <property type="entry name" value="Homodimeric domain of signal transducing histidine kinase"/>
    <property type="match status" value="1"/>
</dbReference>
<feature type="transmembrane region" description="Helical" evidence="8">
    <location>
        <begin position="70"/>
        <end position="96"/>
    </location>
</feature>
<dbReference type="Proteomes" id="UP000434582">
    <property type="component" value="Unassembled WGS sequence"/>
</dbReference>
<proteinExistence type="predicted"/>
<sequence>MGEFWAGSTRRPCAGAADPGRLHAMLIRLPRRPTGPFGTSPQVDPSEHPSRPVPGSTVVHRTRMWARVEVLLLSVAALLAFLIGVDLDIFEVLIDFTRKHEDYEIDEFITAAIVLGFFLSIVFVTRSIQLSRLLRTLQRAQGDLADALALSDSLRAEAEMANQAKTNFLAATSHELRTPLTAILGFSDMMRERQVPGGRVDGYVEYAGYIHRSGADLLAILEDLLDIAKIEAGRTELHPARVDVAEVVAHCLRNVSSGAARKGLRTAVQIARTDALVTADTAALQRMITNLVTNAIKYNRPGGDLTIRGGTQGNGDYAIQVADTGVGMPDKDIPRALLPYERLDAARTSAEPGVGLGLAIVHTLMLAHGGSVEVDSTVGEGTTVTLRFPAAS</sequence>
<accession>A0A7X1ZJI3</accession>
<evidence type="ECO:0000256" key="4">
    <source>
        <dbReference type="ARBA" id="ARBA00022679"/>
    </source>
</evidence>
<evidence type="ECO:0000259" key="9">
    <source>
        <dbReference type="PROSITE" id="PS50109"/>
    </source>
</evidence>
<dbReference type="PRINTS" id="PR00344">
    <property type="entry name" value="BCTRLSENSOR"/>
</dbReference>
<name>A0A7X1ZJI3_9PROT</name>
<dbReference type="InterPro" id="IPR003594">
    <property type="entry name" value="HATPase_dom"/>
</dbReference>
<evidence type="ECO:0000256" key="3">
    <source>
        <dbReference type="ARBA" id="ARBA00022553"/>
    </source>
</evidence>
<feature type="domain" description="Histidine kinase" evidence="9">
    <location>
        <begin position="171"/>
        <end position="392"/>
    </location>
</feature>
<dbReference type="OrthoDB" id="9813151at2"/>
<dbReference type="Gene3D" id="1.10.287.130">
    <property type="match status" value="1"/>
</dbReference>
<dbReference type="SUPFAM" id="SSF55874">
    <property type="entry name" value="ATPase domain of HSP90 chaperone/DNA topoisomerase II/histidine kinase"/>
    <property type="match status" value="1"/>
</dbReference>
<dbReference type="InterPro" id="IPR050736">
    <property type="entry name" value="Sensor_HK_Regulatory"/>
</dbReference>
<feature type="transmembrane region" description="Helical" evidence="8">
    <location>
        <begin position="108"/>
        <end position="125"/>
    </location>
</feature>